<protein>
    <submittedName>
        <fullName evidence="1">Uncharacterized protein</fullName>
    </submittedName>
</protein>
<organism evidence="1 2">
    <name type="scientific">Pseudochelatococcus lubricantis</name>
    <dbReference type="NCBI Taxonomy" id="1538102"/>
    <lineage>
        <taxon>Bacteria</taxon>
        <taxon>Pseudomonadati</taxon>
        <taxon>Pseudomonadota</taxon>
        <taxon>Alphaproteobacteria</taxon>
        <taxon>Hyphomicrobiales</taxon>
        <taxon>Chelatococcaceae</taxon>
        <taxon>Pseudochelatococcus</taxon>
    </lineage>
</organism>
<comment type="caution">
    <text evidence="1">The sequence shown here is derived from an EMBL/GenBank/DDBJ whole genome shotgun (WGS) entry which is preliminary data.</text>
</comment>
<dbReference type="Proteomes" id="UP001429580">
    <property type="component" value="Unassembled WGS sequence"/>
</dbReference>
<proteinExistence type="predicted"/>
<sequence>MTINYTDTADGKVLAADNGTFYWHRLNDGNVYEIATKRTIYLSTGGYARQEGFGTDPAPVDVVEAARSFAREVAAEDQCRAKADQDAERRRSADIDAALSIIPQGARDELDRVNAEWRRRADAVNEGGEGYAHVVGWSDHTGKEILAKHGLTLEQIDDVTAAVDALLRAEPR</sequence>
<reference evidence="1 2" key="1">
    <citation type="submission" date="2020-03" db="EMBL/GenBank/DDBJ databases">
        <title>Genomic Encyclopedia of Type Strains, Phase IV (KMG-IV): sequencing the most valuable type-strain genomes for metagenomic binning, comparative biology and taxonomic classification.</title>
        <authorList>
            <person name="Goeker M."/>
        </authorList>
    </citation>
    <scope>NUCLEOTIDE SEQUENCE [LARGE SCALE GENOMIC DNA]</scope>
    <source>
        <strain evidence="1 2">DSM 103870</strain>
    </source>
</reference>
<dbReference type="RefSeq" id="WP_166949620.1">
    <property type="nucleotide sequence ID" value="NZ_JAASQI010000002.1"/>
</dbReference>
<evidence type="ECO:0000313" key="1">
    <source>
        <dbReference type="EMBL" id="NIJ57270.1"/>
    </source>
</evidence>
<accession>A0ABX0UZF4</accession>
<dbReference type="EMBL" id="JAASQI010000002">
    <property type="protein sequence ID" value="NIJ57270.1"/>
    <property type="molecule type" value="Genomic_DNA"/>
</dbReference>
<evidence type="ECO:0000313" key="2">
    <source>
        <dbReference type="Proteomes" id="UP001429580"/>
    </source>
</evidence>
<keyword evidence="2" id="KW-1185">Reference proteome</keyword>
<gene>
    <name evidence="1" type="ORF">FHS82_001096</name>
</gene>
<name>A0ABX0UZF4_9HYPH</name>